<keyword evidence="1" id="KW-0560">Oxidoreductase</keyword>
<feature type="domain" description="Gfo/Idh/MocA-like oxidoreductase N-terminal" evidence="3">
    <location>
        <begin position="19"/>
        <end position="138"/>
    </location>
</feature>
<dbReference type="Pfam" id="PF01408">
    <property type="entry name" value="GFO_IDH_MocA"/>
    <property type="match status" value="1"/>
</dbReference>
<evidence type="ECO:0000313" key="6">
    <source>
        <dbReference type="Proteomes" id="UP000633136"/>
    </source>
</evidence>
<proteinExistence type="predicted"/>
<dbReference type="InterPro" id="IPR055170">
    <property type="entry name" value="GFO_IDH_MocA-like_dom"/>
</dbReference>
<evidence type="ECO:0000313" key="5">
    <source>
        <dbReference type="EMBL" id="GGE63834.1"/>
    </source>
</evidence>
<dbReference type="GO" id="GO:0000166">
    <property type="term" value="F:nucleotide binding"/>
    <property type="evidence" value="ECO:0007669"/>
    <property type="project" value="InterPro"/>
</dbReference>
<evidence type="ECO:0000256" key="1">
    <source>
        <dbReference type="ARBA" id="ARBA00023002"/>
    </source>
</evidence>
<organism evidence="5 6">
    <name type="scientific">Nesterenkonia cremea</name>
    <dbReference type="NCBI Taxonomy" id="1882340"/>
    <lineage>
        <taxon>Bacteria</taxon>
        <taxon>Bacillati</taxon>
        <taxon>Actinomycetota</taxon>
        <taxon>Actinomycetes</taxon>
        <taxon>Micrococcales</taxon>
        <taxon>Micrococcaceae</taxon>
        <taxon>Nesterenkonia</taxon>
    </lineage>
</organism>
<dbReference type="SUPFAM" id="SSF55347">
    <property type="entry name" value="Glyceraldehyde-3-phosphate dehydrogenase-like, C-terminal domain"/>
    <property type="match status" value="1"/>
</dbReference>
<dbReference type="GO" id="GO:0016491">
    <property type="term" value="F:oxidoreductase activity"/>
    <property type="evidence" value="ECO:0007669"/>
    <property type="project" value="UniProtKB-KW"/>
</dbReference>
<sequence length="377" mass="41023">MTSEGASANGKTQESTPPLRVGVIGLGWAGQQHLKAYRDRAEVEICALAAMEEDLLEELGEEFGVENRFTRWEQLLELEELDAVSIAVPTFLHAPIAVAALGRGLHVLTEKPIARDAQEGRQMVEAARTAGRVLDVAFNHRRRGDVQELKKVITSGELGRAYYAKASWLRRSGIPVLGSWFTNKQMSGGGPLADLGVHVLDWALHLLGEPRAVAVSASTYAELGPRGRGGMARYSAMNSEHPFEVEDFASAFIRLEDGGTLVIESSWATYREQKDLLDFMVYGSDGGAELRAVGATDAPVGQLRVFTEKDGQDADYELTAQPGTAHQGVVSDFLDAIAAGPEEWPQHDGSVALARAEIIDACYRSAEEQREVRLDHV</sequence>
<dbReference type="EMBL" id="BMIS01000003">
    <property type="protein sequence ID" value="GGE63834.1"/>
    <property type="molecule type" value="Genomic_DNA"/>
</dbReference>
<name>A0A917ENQ5_9MICC</name>
<dbReference type="InterPro" id="IPR000683">
    <property type="entry name" value="Gfo/Idh/MocA-like_OxRdtase_N"/>
</dbReference>
<dbReference type="InterPro" id="IPR050463">
    <property type="entry name" value="Gfo/Idh/MocA_oxidrdct_glycsds"/>
</dbReference>
<dbReference type="InterPro" id="IPR036291">
    <property type="entry name" value="NAD(P)-bd_dom_sf"/>
</dbReference>
<dbReference type="SUPFAM" id="SSF51735">
    <property type="entry name" value="NAD(P)-binding Rossmann-fold domains"/>
    <property type="match status" value="1"/>
</dbReference>
<reference evidence="5" key="1">
    <citation type="journal article" date="2014" name="Int. J. Syst. Evol. Microbiol.">
        <title>Complete genome sequence of Corynebacterium casei LMG S-19264T (=DSM 44701T), isolated from a smear-ripened cheese.</title>
        <authorList>
            <consortium name="US DOE Joint Genome Institute (JGI-PGF)"/>
            <person name="Walter F."/>
            <person name="Albersmeier A."/>
            <person name="Kalinowski J."/>
            <person name="Ruckert C."/>
        </authorList>
    </citation>
    <scope>NUCLEOTIDE SEQUENCE</scope>
    <source>
        <strain evidence="5">CGMCC 1.15388</strain>
    </source>
</reference>
<dbReference type="AlphaFoldDB" id="A0A917ENQ5"/>
<dbReference type="PANTHER" id="PTHR43818">
    <property type="entry name" value="BCDNA.GH03377"/>
    <property type="match status" value="1"/>
</dbReference>
<dbReference type="RefSeq" id="WP_188683076.1">
    <property type="nucleotide sequence ID" value="NZ_BMIS01000003.1"/>
</dbReference>
<feature type="domain" description="GFO/IDH/MocA-like oxidoreductase" evidence="4">
    <location>
        <begin position="146"/>
        <end position="288"/>
    </location>
</feature>
<dbReference type="PANTHER" id="PTHR43818:SF11">
    <property type="entry name" value="BCDNA.GH03377"/>
    <property type="match status" value="1"/>
</dbReference>
<accession>A0A917ENQ5</accession>
<dbReference type="Proteomes" id="UP000633136">
    <property type="component" value="Unassembled WGS sequence"/>
</dbReference>
<protein>
    <submittedName>
        <fullName evidence="5">Oxidoreductase</fullName>
    </submittedName>
</protein>
<comment type="caution">
    <text evidence="5">The sequence shown here is derived from an EMBL/GenBank/DDBJ whole genome shotgun (WGS) entry which is preliminary data.</text>
</comment>
<dbReference type="Gene3D" id="3.40.50.720">
    <property type="entry name" value="NAD(P)-binding Rossmann-like Domain"/>
    <property type="match status" value="1"/>
</dbReference>
<dbReference type="Gene3D" id="3.30.360.10">
    <property type="entry name" value="Dihydrodipicolinate Reductase, domain 2"/>
    <property type="match status" value="1"/>
</dbReference>
<dbReference type="Pfam" id="PF22725">
    <property type="entry name" value="GFO_IDH_MocA_C3"/>
    <property type="match status" value="1"/>
</dbReference>
<keyword evidence="2" id="KW-0520">NAD</keyword>
<reference evidence="5" key="2">
    <citation type="submission" date="2020-09" db="EMBL/GenBank/DDBJ databases">
        <authorList>
            <person name="Sun Q."/>
            <person name="Zhou Y."/>
        </authorList>
    </citation>
    <scope>NUCLEOTIDE SEQUENCE</scope>
    <source>
        <strain evidence="5">CGMCC 1.15388</strain>
    </source>
</reference>
<gene>
    <name evidence="5" type="ORF">GCM10011401_08720</name>
</gene>
<evidence type="ECO:0000259" key="3">
    <source>
        <dbReference type="Pfam" id="PF01408"/>
    </source>
</evidence>
<keyword evidence="6" id="KW-1185">Reference proteome</keyword>
<evidence type="ECO:0000259" key="4">
    <source>
        <dbReference type="Pfam" id="PF22725"/>
    </source>
</evidence>
<evidence type="ECO:0000256" key="2">
    <source>
        <dbReference type="ARBA" id="ARBA00023027"/>
    </source>
</evidence>